<reference evidence="3" key="2">
    <citation type="submission" date="2020-09" db="EMBL/GenBank/DDBJ databases">
        <authorList>
            <person name="Sun Q."/>
            <person name="Zhou Y."/>
        </authorList>
    </citation>
    <scope>NUCLEOTIDE SEQUENCE</scope>
    <source>
        <strain evidence="3">CGMCC 1.12921</strain>
    </source>
</reference>
<keyword evidence="1" id="KW-0472">Membrane</keyword>
<dbReference type="Pfam" id="PF06580">
    <property type="entry name" value="His_kinase"/>
    <property type="match status" value="1"/>
</dbReference>
<protein>
    <recommendedName>
        <fullName evidence="2">Histidine kinase domain-containing protein</fullName>
    </recommendedName>
</protein>
<reference evidence="3" key="1">
    <citation type="journal article" date="2014" name="Int. J. Syst. Evol. Microbiol.">
        <title>Complete genome sequence of Corynebacterium casei LMG S-19264T (=DSM 44701T), isolated from a smear-ripened cheese.</title>
        <authorList>
            <consortium name="US DOE Joint Genome Institute (JGI-PGF)"/>
            <person name="Walter F."/>
            <person name="Albersmeier A."/>
            <person name="Kalinowski J."/>
            <person name="Ruckert C."/>
        </authorList>
    </citation>
    <scope>NUCLEOTIDE SEQUENCE</scope>
    <source>
        <strain evidence="3">CGMCC 1.12921</strain>
    </source>
</reference>
<dbReference type="PROSITE" id="PS50109">
    <property type="entry name" value="HIS_KIN"/>
    <property type="match status" value="1"/>
</dbReference>
<dbReference type="Proteomes" id="UP000613582">
    <property type="component" value="Unassembled WGS sequence"/>
</dbReference>
<dbReference type="InterPro" id="IPR036890">
    <property type="entry name" value="HATPase_C_sf"/>
</dbReference>
<dbReference type="InterPro" id="IPR003594">
    <property type="entry name" value="HATPase_dom"/>
</dbReference>
<dbReference type="SUPFAM" id="SSF55874">
    <property type="entry name" value="ATPase domain of HSP90 chaperone/DNA topoisomerase II/histidine kinase"/>
    <property type="match status" value="1"/>
</dbReference>
<keyword evidence="1" id="KW-1133">Transmembrane helix</keyword>
<proteinExistence type="predicted"/>
<feature type="transmembrane region" description="Helical" evidence="1">
    <location>
        <begin position="115"/>
        <end position="138"/>
    </location>
</feature>
<feature type="domain" description="Histidine kinase" evidence="2">
    <location>
        <begin position="257"/>
        <end position="349"/>
    </location>
</feature>
<name>A0A8J2V5H9_9PROT</name>
<dbReference type="GO" id="GO:0000155">
    <property type="term" value="F:phosphorelay sensor kinase activity"/>
    <property type="evidence" value="ECO:0007669"/>
    <property type="project" value="InterPro"/>
</dbReference>
<comment type="caution">
    <text evidence="3">The sequence shown here is derived from an EMBL/GenBank/DDBJ whole genome shotgun (WGS) entry which is preliminary data.</text>
</comment>
<feature type="transmembrane region" description="Helical" evidence="1">
    <location>
        <begin position="74"/>
        <end position="95"/>
    </location>
</feature>
<organism evidence="3 4">
    <name type="scientific">Aquisalinus flavus</name>
    <dbReference type="NCBI Taxonomy" id="1526572"/>
    <lineage>
        <taxon>Bacteria</taxon>
        <taxon>Pseudomonadati</taxon>
        <taxon>Pseudomonadota</taxon>
        <taxon>Alphaproteobacteria</taxon>
        <taxon>Parvularculales</taxon>
        <taxon>Parvularculaceae</taxon>
        <taxon>Aquisalinus</taxon>
    </lineage>
</organism>
<evidence type="ECO:0000259" key="2">
    <source>
        <dbReference type="PROSITE" id="PS50109"/>
    </source>
</evidence>
<feature type="transmembrane region" description="Helical" evidence="1">
    <location>
        <begin position="12"/>
        <end position="33"/>
    </location>
</feature>
<dbReference type="PANTHER" id="PTHR34220:SF7">
    <property type="entry name" value="SENSOR HISTIDINE KINASE YPDA"/>
    <property type="match status" value="1"/>
</dbReference>
<dbReference type="Gene3D" id="3.30.565.10">
    <property type="entry name" value="Histidine kinase-like ATPase, C-terminal domain"/>
    <property type="match status" value="1"/>
</dbReference>
<evidence type="ECO:0000313" key="4">
    <source>
        <dbReference type="Proteomes" id="UP000613582"/>
    </source>
</evidence>
<dbReference type="PANTHER" id="PTHR34220">
    <property type="entry name" value="SENSOR HISTIDINE KINASE YPDA"/>
    <property type="match status" value="1"/>
</dbReference>
<feature type="transmembrane region" description="Helical" evidence="1">
    <location>
        <begin position="45"/>
        <end position="67"/>
    </location>
</feature>
<evidence type="ECO:0000256" key="1">
    <source>
        <dbReference type="SAM" id="Phobius"/>
    </source>
</evidence>
<dbReference type="Pfam" id="PF02518">
    <property type="entry name" value="HATPase_c"/>
    <property type="match status" value="1"/>
</dbReference>
<keyword evidence="4" id="KW-1185">Reference proteome</keyword>
<accession>A0A8J2V5H9</accession>
<evidence type="ECO:0000313" key="3">
    <source>
        <dbReference type="EMBL" id="GGD12134.1"/>
    </source>
</evidence>
<dbReference type="RefSeq" id="WP_188158454.1">
    <property type="nucleotide sequence ID" value="NZ_BMGH01000001.1"/>
</dbReference>
<sequence>MFRLRPRIYIGLLIAAIVYWLLSFSIVSLGVLLDSGEWRFLGQRFGTYGLSIIPAYFTGVIIYALFTARHAARWPFFILAFIINSVLHGALYAVMYKFAVPLEYFRSMSFWQLTLSVSLVNCTLAGVWQLIIVTWVMARKAIDNEHRATKAENLAQSAQLEMLRYQLNPHFLFNTLNSISSLVVERRNDDAEDMIMKLSEFLRRSLDTDPTDLITVAAELEAIDRYLSIEQNRFSDRLTVKVSASPDTCALLLPPLILQPLIENTIKHAVSGATDAVHIDISARIEDGNLVLSVADNGPGLPREVPKEGVGLGNIRMRLSLLFGTDSDLTLMTRHEGGTAATITMPRIEAAQ</sequence>
<dbReference type="InterPro" id="IPR005467">
    <property type="entry name" value="His_kinase_dom"/>
</dbReference>
<dbReference type="GO" id="GO:0016020">
    <property type="term" value="C:membrane"/>
    <property type="evidence" value="ECO:0007669"/>
    <property type="project" value="InterPro"/>
</dbReference>
<dbReference type="AlphaFoldDB" id="A0A8J2V5H9"/>
<dbReference type="InterPro" id="IPR010559">
    <property type="entry name" value="Sig_transdc_His_kin_internal"/>
</dbReference>
<keyword evidence="1" id="KW-0812">Transmembrane</keyword>
<dbReference type="InterPro" id="IPR050640">
    <property type="entry name" value="Bact_2-comp_sensor_kinase"/>
</dbReference>
<dbReference type="EMBL" id="BMGH01000001">
    <property type="protein sequence ID" value="GGD12134.1"/>
    <property type="molecule type" value="Genomic_DNA"/>
</dbReference>
<gene>
    <name evidence="3" type="ORF">GCM10011342_21150</name>
</gene>
<dbReference type="SMART" id="SM00387">
    <property type="entry name" value="HATPase_c"/>
    <property type="match status" value="1"/>
</dbReference>